<reference evidence="2" key="1">
    <citation type="submission" date="2021-04" db="EMBL/GenBank/DDBJ databases">
        <title>First draft genome resource for Brassicaceae pathogens Fusarium oxysporum f. sp. raphani and Fusarium oxysporum f. sp. rapae.</title>
        <authorList>
            <person name="Asai S."/>
        </authorList>
    </citation>
    <scope>NUCLEOTIDE SEQUENCE</scope>
    <source>
        <strain evidence="2">Tf1262</strain>
    </source>
</reference>
<comment type="caution">
    <text evidence="2">The sequence shown here is derived from an EMBL/GenBank/DDBJ whole genome shotgun (WGS) entry which is preliminary data.</text>
</comment>
<organism evidence="2 3">
    <name type="scientific">Fusarium oxysporum f. sp. raphani</name>
    <dbReference type="NCBI Taxonomy" id="96318"/>
    <lineage>
        <taxon>Eukaryota</taxon>
        <taxon>Fungi</taxon>
        <taxon>Dikarya</taxon>
        <taxon>Ascomycota</taxon>
        <taxon>Pezizomycotina</taxon>
        <taxon>Sordariomycetes</taxon>
        <taxon>Hypocreomycetidae</taxon>
        <taxon>Hypocreales</taxon>
        <taxon>Nectriaceae</taxon>
        <taxon>Fusarium</taxon>
        <taxon>Fusarium oxysporum species complex</taxon>
    </lineage>
</organism>
<name>A0A8J5PY90_FUSOX</name>
<accession>A0A8J5PY90</accession>
<feature type="region of interest" description="Disordered" evidence="1">
    <location>
        <begin position="166"/>
        <end position="262"/>
    </location>
</feature>
<feature type="region of interest" description="Disordered" evidence="1">
    <location>
        <begin position="10"/>
        <end position="30"/>
    </location>
</feature>
<dbReference type="EMBL" id="JAELUR010000010">
    <property type="protein sequence ID" value="KAG7426538.1"/>
    <property type="molecule type" value="Genomic_DNA"/>
</dbReference>
<dbReference type="Proteomes" id="UP000693942">
    <property type="component" value="Unassembled WGS sequence"/>
</dbReference>
<protein>
    <submittedName>
        <fullName evidence="2">Uncharacterized protein</fullName>
    </submittedName>
</protein>
<feature type="compositionally biased region" description="Polar residues" evidence="1">
    <location>
        <begin position="191"/>
        <end position="210"/>
    </location>
</feature>
<gene>
    <name evidence="2" type="ORF">Forpi1262_v012954</name>
</gene>
<sequence>MDAAKQIHLIAKGNQGPSPHPDKTSASLSEKVGAVSDKIRQVFQVRSGWAVLTADSETRDFLVEKQAEWAAELGATTVETNKEWFTYVVSDFPTRLTDFHGNEVDSDSIDSDEIEIQTGLKPVAIRPSRQFSGNPLTKTLFVSFLKPIKRFWSLFGSSAARLIDKTDRPRQLGADTYRQRHREPHLESHQETQQSMAKQQSEDITSQEQPNVRAPSPAVSGAPSCIMVATTPHAGYEAEEPEQPRPGSPQKRRIVLINRSYD</sequence>
<proteinExistence type="predicted"/>
<evidence type="ECO:0000256" key="1">
    <source>
        <dbReference type="SAM" id="MobiDB-lite"/>
    </source>
</evidence>
<evidence type="ECO:0000313" key="3">
    <source>
        <dbReference type="Proteomes" id="UP000693942"/>
    </source>
</evidence>
<evidence type="ECO:0000313" key="2">
    <source>
        <dbReference type="EMBL" id="KAG7426538.1"/>
    </source>
</evidence>
<dbReference type="AlphaFoldDB" id="A0A8J5PY90"/>